<sequence length="66" mass="7274">MAMQDAAMCRKQHELVKKAMMFTSFMRQKATAAAAAAATAVPMHCLHRVKGQHILAPIVKRVALVR</sequence>
<evidence type="ECO:0000313" key="1">
    <source>
        <dbReference type="EMBL" id="ETN60745.1"/>
    </source>
</evidence>
<dbReference type="EMBL" id="ADMH02001866">
    <property type="protein sequence ID" value="ETN60745.1"/>
    <property type="molecule type" value="Genomic_DNA"/>
</dbReference>
<accession>W5JCX5</accession>
<protein>
    <submittedName>
        <fullName evidence="1 2">Uncharacterized protein</fullName>
    </submittedName>
</protein>
<dbReference type="HOGENOM" id="CLU_2833244_0_0_1"/>
<name>W5JCX5_ANODA</name>
<dbReference type="VEuPathDB" id="VectorBase:ADAC007625"/>
<gene>
    <name evidence="1" type="ORF">AND_007625</name>
</gene>
<evidence type="ECO:0000313" key="3">
    <source>
        <dbReference type="Proteomes" id="UP000000673"/>
    </source>
</evidence>
<reference evidence="1 3" key="1">
    <citation type="journal article" date="2010" name="BMC Genomics">
        <title>Combination of measures distinguishes pre-miRNAs from other stem-loops in the genome of the newly sequenced Anopheles darlingi.</title>
        <authorList>
            <person name="Mendes N.D."/>
            <person name="Freitas A.T."/>
            <person name="Vasconcelos A.T."/>
            <person name="Sagot M.F."/>
        </authorList>
    </citation>
    <scope>NUCLEOTIDE SEQUENCE</scope>
</reference>
<dbReference type="AlphaFoldDB" id="W5JCX5"/>
<reference evidence="1" key="2">
    <citation type="submission" date="2010-05" db="EMBL/GenBank/DDBJ databases">
        <authorList>
            <person name="Almeida L.G."/>
            <person name="Nicolas M.F."/>
            <person name="Souza R.C."/>
            <person name="Vasconcelos A.T.R."/>
        </authorList>
    </citation>
    <scope>NUCLEOTIDE SEQUENCE</scope>
</reference>
<organism evidence="1">
    <name type="scientific">Anopheles darlingi</name>
    <name type="common">Mosquito</name>
    <dbReference type="NCBI Taxonomy" id="43151"/>
    <lineage>
        <taxon>Eukaryota</taxon>
        <taxon>Metazoa</taxon>
        <taxon>Ecdysozoa</taxon>
        <taxon>Arthropoda</taxon>
        <taxon>Hexapoda</taxon>
        <taxon>Insecta</taxon>
        <taxon>Pterygota</taxon>
        <taxon>Neoptera</taxon>
        <taxon>Endopterygota</taxon>
        <taxon>Diptera</taxon>
        <taxon>Nematocera</taxon>
        <taxon>Culicoidea</taxon>
        <taxon>Culicidae</taxon>
        <taxon>Anophelinae</taxon>
        <taxon>Anopheles</taxon>
    </lineage>
</organism>
<evidence type="ECO:0000313" key="2">
    <source>
        <dbReference type="EnsemblMetazoa" id="ADAC007625-PA"/>
    </source>
</evidence>
<proteinExistence type="predicted"/>
<reference evidence="2" key="4">
    <citation type="submission" date="2015-06" db="UniProtKB">
        <authorList>
            <consortium name="EnsemblMetazoa"/>
        </authorList>
    </citation>
    <scope>IDENTIFICATION</scope>
</reference>
<reference evidence="1" key="3">
    <citation type="journal article" date="2013" name="Nucleic Acids Res.">
        <title>The genome of Anopheles darlingi, the main neotropical malaria vector.</title>
        <authorList>
            <person name="Marinotti O."/>
            <person name="Cerqueira G.C."/>
            <person name="de Almeida L.G."/>
            <person name="Ferro M.I."/>
            <person name="Loreto E.L."/>
            <person name="Zaha A."/>
            <person name="Teixeira S.M."/>
            <person name="Wespiser A.R."/>
            <person name="Almeida E Silva A."/>
            <person name="Schlindwein A.D."/>
            <person name="Pacheco A.C."/>
            <person name="Silva A.L."/>
            <person name="Graveley B.R."/>
            <person name="Walenz B.P."/>
            <person name="Lima Bde A."/>
            <person name="Ribeiro C.A."/>
            <person name="Nunes-Silva C.G."/>
            <person name="de Carvalho C.R."/>
            <person name="Soares C.M."/>
            <person name="de Menezes C.B."/>
            <person name="Matiolli C."/>
            <person name="Caffrey D."/>
            <person name="Araujo D.A."/>
            <person name="de Oliveira D.M."/>
            <person name="Golenbock D."/>
            <person name="Grisard E.C."/>
            <person name="Fantinatti-Garboggini F."/>
            <person name="de Carvalho F.M."/>
            <person name="Barcellos F.G."/>
            <person name="Prosdocimi F."/>
            <person name="May G."/>
            <person name="Azevedo Junior G.M."/>
            <person name="Guimaraes G.M."/>
            <person name="Goldman G.H."/>
            <person name="Padilha I.Q."/>
            <person name="Batista Jda S."/>
            <person name="Ferro J.A."/>
            <person name="Ribeiro J.M."/>
            <person name="Fietto J.L."/>
            <person name="Dabbas K.M."/>
            <person name="Cerdeira L."/>
            <person name="Agnez-Lima L.F."/>
            <person name="Brocchi M."/>
            <person name="de Carvalho M.O."/>
            <person name="Teixeira Mde M."/>
            <person name="Diniz Maia Mde M."/>
            <person name="Goldman M.H."/>
            <person name="Cruz Schneider M.P."/>
            <person name="Felipe M.S."/>
            <person name="Hungria M."/>
            <person name="Nicolas M.F."/>
            <person name="Pereira M."/>
            <person name="Montes M.A."/>
            <person name="Cantao M.E."/>
            <person name="Vincentz M."/>
            <person name="Rafael M.S."/>
            <person name="Silverman N."/>
            <person name="Stoco P.H."/>
            <person name="Souza R.C."/>
            <person name="Vicentini R."/>
            <person name="Gazzinelli R.T."/>
            <person name="Neves Rde O."/>
            <person name="Silva R."/>
            <person name="Astolfi-Filho S."/>
            <person name="Maciel T.E."/>
            <person name="Urmenyi T.P."/>
            <person name="Tadei W.P."/>
            <person name="Camargo E.P."/>
            <person name="de Vasconcelos A.T."/>
        </authorList>
    </citation>
    <scope>NUCLEOTIDE SEQUENCE</scope>
</reference>
<dbReference type="Proteomes" id="UP000000673">
    <property type="component" value="Unassembled WGS sequence"/>
</dbReference>
<dbReference type="EnsemblMetazoa" id="ADAC007625-RA">
    <property type="protein sequence ID" value="ADAC007625-PA"/>
    <property type="gene ID" value="ADAC007625"/>
</dbReference>
<keyword evidence="3" id="KW-1185">Reference proteome</keyword>